<dbReference type="EMBL" id="LGRX02033917">
    <property type="protein sequence ID" value="KAK3239431.1"/>
    <property type="molecule type" value="Genomic_DNA"/>
</dbReference>
<evidence type="ECO:0008006" key="4">
    <source>
        <dbReference type="Google" id="ProtNLM"/>
    </source>
</evidence>
<reference evidence="2 3" key="1">
    <citation type="journal article" date="2015" name="Genome Biol. Evol.">
        <title>Comparative Genomics of a Bacterivorous Green Alga Reveals Evolutionary Causalities and Consequences of Phago-Mixotrophic Mode of Nutrition.</title>
        <authorList>
            <person name="Burns J.A."/>
            <person name="Paasch A."/>
            <person name="Narechania A."/>
            <person name="Kim E."/>
        </authorList>
    </citation>
    <scope>NUCLEOTIDE SEQUENCE [LARGE SCALE GENOMIC DNA]</scope>
    <source>
        <strain evidence="2 3">PLY_AMNH</strain>
    </source>
</reference>
<accession>A0AAE0BMS7</accession>
<organism evidence="2 3">
    <name type="scientific">Cymbomonas tetramitiformis</name>
    <dbReference type="NCBI Taxonomy" id="36881"/>
    <lineage>
        <taxon>Eukaryota</taxon>
        <taxon>Viridiplantae</taxon>
        <taxon>Chlorophyta</taxon>
        <taxon>Pyramimonadophyceae</taxon>
        <taxon>Pyramimonadales</taxon>
        <taxon>Pyramimonadaceae</taxon>
        <taxon>Cymbomonas</taxon>
    </lineage>
</organism>
<dbReference type="AlphaFoldDB" id="A0AAE0BMS7"/>
<evidence type="ECO:0000256" key="1">
    <source>
        <dbReference type="SAM" id="Phobius"/>
    </source>
</evidence>
<dbReference type="Proteomes" id="UP001190700">
    <property type="component" value="Unassembled WGS sequence"/>
</dbReference>
<evidence type="ECO:0000313" key="3">
    <source>
        <dbReference type="Proteomes" id="UP001190700"/>
    </source>
</evidence>
<gene>
    <name evidence="2" type="ORF">CYMTET_50646</name>
</gene>
<keyword evidence="3" id="KW-1185">Reference proteome</keyword>
<comment type="caution">
    <text evidence="2">The sequence shown here is derived from an EMBL/GenBank/DDBJ whole genome shotgun (WGS) entry which is preliminary data.</text>
</comment>
<keyword evidence="1" id="KW-1133">Transmembrane helix</keyword>
<proteinExistence type="predicted"/>
<keyword evidence="1" id="KW-0812">Transmembrane</keyword>
<keyword evidence="1" id="KW-0472">Membrane</keyword>
<evidence type="ECO:0000313" key="2">
    <source>
        <dbReference type="EMBL" id="KAK3239431.1"/>
    </source>
</evidence>
<feature type="transmembrane region" description="Helical" evidence="1">
    <location>
        <begin position="101"/>
        <end position="121"/>
    </location>
</feature>
<name>A0AAE0BMS7_9CHLO</name>
<sequence>MYPQHSADSTTQPNLASRFGGWFAGTAARNQVAAHRMPNLGSLTPTPIGQGQSQNAYHPPEEVPFDQRYTQQLQKWGGFSLDRKVVFTMPPQPYAAQGRKWMTVSFSLVLLMAVVSVIVFVPDKGGRDALGALQQARPGVHTATSASSLIRRYQTVLLVVQVFIQDGTSLCPGLLC</sequence>
<protein>
    <recommendedName>
        <fullName evidence="4">Transmembrane protein</fullName>
    </recommendedName>
</protein>